<evidence type="ECO:0000313" key="3">
    <source>
        <dbReference type="Proteomes" id="UP000827092"/>
    </source>
</evidence>
<sequence length="28" mass="2781">QGIGGRKGSGLLGGGLLGGIGKSKRYFF</sequence>
<keyword evidence="3" id="KW-1185">Reference proteome</keyword>
<organism evidence="2 3">
    <name type="scientific">Oedothorax gibbosus</name>
    <dbReference type="NCBI Taxonomy" id="931172"/>
    <lineage>
        <taxon>Eukaryota</taxon>
        <taxon>Metazoa</taxon>
        <taxon>Ecdysozoa</taxon>
        <taxon>Arthropoda</taxon>
        <taxon>Chelicerata</taxon>
        <taxon>Arachnida</taxon>
        <taxon>Araneae</taxon>
        <taxon>Araneomorphae</taxon>
        <taxon>Entelegynae</taxon>
        <taxon>Araneoidea</taxon>
        <taxon>Linyphiidae</taxon>
        <taxon>Erigoninae</taxon>
        <taxon>Oedothorax</taxon>
    </lineage>
</organism>
<protein>
    <submittedName>
        <fullName evidence="2">Uncharacterized protein</fullName>
    </submittedName>
</protein>
<feature type="compositionally biased region" description="Gly residues" evidence="1">
    <location>
        <begin position="1"/>
        <end position="21"/>
    </location>
</feature>
<accession>A0AAV6TGX4</accession>
<comment type="caution">
    <text evidence="2">The sequence shown here is derived from an EMBL/GenBank/DDBJ whole genome shotgun (WGS) entry which is preliminary data.</text>
</comment>
<evidence type="ECO:0000256" key="1">
    <source>
        <dbReference type="SAM" id="MobiDB-lite"/>
    </source>
</evidence>
<name>A0AAV6TGX4_9ARAC</name>
<evidence type="ECO:0000313" key="2">
    <source>
        <dbReference type="EMBL" id="KAG8170917.1"/>
    </source>
</evidence>
<gene>
    <name evidence="2" type="ORF">JTE90_001481</name>
</gene>
<dbReference type="Proteomes" id="UP000827092">
    <property type="component" value="Unassembled WGS sequence"/>
</dbReference>
<feature type="region of interest" description="Disordered" evidence="1">
    <location>
        <begin position="1"/>
        <end position="28"/>
    </location>
</feature>
<dbReference type="AlphaFoldDB" id="A0AAV6TGX4"/>
<proteinExistence type="predicted"/>
<dbReference type="EMBL" id="JAFNEN010004694">
    <property type="protein sequence ID" value="KAG8170917.1"/>
    <property type="molecule type" value="Genomic_DNA"/>
</dbReference>
<reference evidence="2 3" key="1">
    <citation type="journal article" date="2022" name="Nat. Ecol. Evol.">
        <title>A masculinizing supergene underlies an exaggerated male reproductive morph in a spider.</title>
        <authorList>
            <person name="Hendrickx F."/>
            <person name="De Corte Z."/>
            <person name="Sonet G."/>
            <person name="Van Belleghem S.M."/>
            <person name="Kostlbacher S."/>
            <person name="Vangestel C."/>
        </authorList>
    </citation>
    <scope>NUCLEOTIDE SEQUENCE [LARGE SCALE GENOMIC DNA]</scope>
    <source>
        <strain evidence="2">W744_W776</strain>
    </source>
</reference>
<feature type="non-terminal residue" evidence="2">
    <location>
        <position position="1"/>
    </location>
</feature>